<dbReference type="eggNOG" id="ENOG50319KH">
    <property type="taxonomic scope" value="Bacteria"/>
</dbReference>
<feature type="region of interest" description="Disordered" evidence="1">
    <location>
        <begin position="1"/>
        <end position="24"/>
    </location>
</feature>
<feature type="compositionally biased region" description="Polar residues" evidence="1">
    <location>
        <begin position="11"/>
        <end position="20"/>
    </location>
</feature>
<evidence type="ECO:0000256" key="1">
    <source>
        <dbReference type="SAM" id="MobiDB-lite"/>
    </source>
</evidence>
<dbReference type="KEGG" id="cha:CHAB381_0166"/>
<gene>
    <name evidence="2" type="ordered locus">CHAB381_0166</name>
</gene>
<dbReference type="AlphaFoldDB" id="A7HZT3"/>
<protein>
    <submittedName>
        <fullName evidence="2">Uncharacterized protein</fullName>
    </submittedName>
</protein>
<dbReference type="EMBL" id="CP000776">
    <property type="protein sequence ID" value="ABS51122.1"/>
    <property type="molecule type" value="Genomic_DNA"/>
</dbReference>
<proteinExistence type="predicted"/>
<keyword evidence="3" id="KW-1185">Reference proteome</keyword>
<dbReference type="STRING" id="360107.CHAB381_0166"/>
<dbReference type="HOGENOM" id="CLU_095606_0_0_7"/>
<dbReference type="RefSeq" id="WP_012108055.1">
    <property type="nucleotide sequence ID" value="NC_009714.1"/>
</dbReference>
<evidence type="ECO:0000313" key="2">
    <source>
        <dbReference type="EMBL" id="ABS51122.1"/>
    </source>
</evidence>
<name>A7HZT3_CAMHC</name>
<dbReference type="Proteomes" id="UP000002407">
    <property type="component" value="Chromosome"/>
</dbReference>
<evidence type="ECO:0000313" key="3">
    <source>
        <dbReference type="Proteomes" id="UP000002407"/>
    </source>
</evidence>
<reference evidence="3" key="1">
    <citation type="submission" date="2007-07" db="EMBL/GenBank/DDBJ databases">
        <title>Complete genome sequence of Campylobacter hominis ATCC BAA-381, a commensal isolated from the human gastrointestinal tract.</title>
        <authorList>
            <person name="Fouts D.E."/>
            <person name="Mongodin E.F."/>
            <person name="Puiu D."/>
            <person name="Sebastian Y."/>
            <person name="Miller W.G."/>
            <person name="Mandrell R.E."/>
            <person name="Nelson K.E."/>
        </authorList>
    </citation>
    <scope>NUCLEOTIDE SEQUENCE [LARGE SCALE GENOMIC DNA]</scope>
    <source>
        <strain evidence="3">ATCC BAA-381 / LMG 19568 / NCTC 13146 / CH001A</strain>
    </source>
</reference>
<organism evidence="2 3">
    <name type="scientific">Campylobacter hominis (strain ATCC BAA-381 / DSM 21671 / CCUG 45161 / LMG 19568 / NCTC 13146 / CH001A)</name>
    <dbReference type="NCBI Taxonomy" id="360107"/>
    <lineage>
        <taxon>Bacteria</taxon>
        <taxon>Pseudomonadati</taxon>
        <taxon>Campylobacterota</taxon>
        <taxon>Epsilonproteobacteria</taxon>
        <taxon>Campylobacterales</taxon>
        <taxon>Campylobacteraceae</taxon>
        <taxon>Campylobacter</taxon>
    </lineage>
</organism>
<sequence>MATNKKDVEVENTTPNNSTSADKKITSVYVSADSSVNKQGETLTIVGFGGLKPYEKDGKEIKPGARDAFYKISNIDNFLKAVDADKIGIDIKGKDQNNQDTFMRADAFYQSGIGKNGKAYGFNKICITLQEEERNQANEIIKSAQKLYATKGMNGYSFDKNCDNKLIDKFNAQIQNGCDFTLSAKKDSTLQNYPQLMETVDKIKGGSAMVEIDFVKTQGAVLKSITPIDNSGNLGEQKILKQATKKTTKRVNQCLKFLAEIFSAKS</sequence>
<accession>A7HZT3</accession>